<organism evidence="4 5">
    <name type="scientific">Morella rubra</name>
    <name type="common">Chinese bayberry</name>
    <dbReference type="NCBI Taxonomy" id="262757"/>
    <lineage>
        <taxon>Eukaryota</taxon>
        <taxon>Viridiplantae</taxon>
        <taxon>Streptophyta</taxon>
        <taxon>Embryophyta</taxon>
        <taxon>Tracheophyta</taxon>
        <taxon>Spermatophyta</taxon>
        <taxon>Magnoliopsida</taxon>
        <taxon>eudicotyledons</taxon>
        <taxon>Gunneridae</taxon>
        <taxon>Pentapetalae</taxon>
        <taxon>rosids</taxon>
        <taxon>fabids</taxon>
        <taxon>Fagales</taxon>
        <taxon>Myricaceae</taxon>
        <taxon>Morella</taxon>
    </lineage>
</organism>
<reference evidence="4" key="1">
    <citation type="submission" date="2018-07" db="EMBL/GenBank/DDBJ databases">
        <authorList>
            <person name="Gao Z.-S."/>
            <person name="Jia H.-M."/>
            <person name="Jia H.-J."/>
            <person name="Cai Q.-L."/>
            <person name="Wang Y."/>
            <person name="Zhao H.-B."/>
        </authorList>
    </citation>
    <scope>NUCLEOTIDE SEQUENCE</scope>
    <source>
        <tissue evidence="4">Leaves</tissue>
    </source>
</reference>
<dbReference type="InterPro" id="IPR011990">
    <property type="entry name" value="TPR-like_helical_dom_sf"/>
</dbReference>
<dbReference type="PANTHER" id="PTHR47926:SF496">
    <property type="entry name" value="PENTACOTRIPEPTIDE-REPEAT REGION OF PRORP DOMAIN-CONTAINING PROTEIN"/>
    <property type="match status" value="1"/>
</dbReference>
<evidence type="ECO:0000256" key="1">
    <source>
        <dbReference type="ARBA" id="ARBA00022737"/>
    </source>
</evidence>
<dbReference type="GO" id="GO:0009451">
    <property type="term" value="P:RNA modification"/>
    <property type="evidence" value="ECO:0007669"/>
    <property type="project" value="InterPro"/>
</dbReference>
<dbReference type="GO" id="GO:0003723">
    <property type="term" value="F:RNA binding"/>
    <property type="evidence" value="ECO:0007669"/>
    <property type="project" value="InterPro"/>
</dbReference>
<reference evidence="4" key="3">
    <citation type="submission" date="2019-09" db="EMBL/GenBank/DDBJ databases">
        <authorList>
            <person name="Gao Z."/>
        </authorList>
    </citation>
    <scope>NUCLEOTIDE SEQUENCE</scope>
    <source>
        <tissue evidence="4">Leaves</tissue>
    </source>
</reference>
<evidence type="ECO:0000313" key="5">
    <source>
        <dbReference type="Proteomes" id="UP000516437"/>
    </source>
</evidence>
<protein>
    <recommendedName>
        <fullName evidence="6">Pentacotripeptide-repeat region of PRORP domain-containing protein</fullName>
    </recommendedName>
</protein>
<evidence type="ECO:0000313" key="4">
    <source>
        <dbReference type="EMBL" id="KAB1199353.1"/>
    </source>
</evidence>
<evidence type="ECO:0008006" key="6">
    <source>
        <dbReference type="Google" id="ProtNLM"/>
    </source>
</evidence>
<reference evidence="4 5" key="2">
    <citation type="journal article" date="2019" name="Plant Biotechnol. J.">
        <title>The red bayberry genome and genetic basis of sex determination.</title>
        <authorList>
            <person name="Jia H.M."/>
            <person name="Jia H.J."/>
            <person name="Cai Q.L."/>
            <person name="Wang Y."/>
            <person name="Zhao H.B."/>
            <person name="Yang W.F."/>
            <person name="Wang G.Y."/>
            <person name="Li Y.H."/>
            <person name="Zhan D.L."/>
            <person name="Shen Y.T."/>
            <person name="Niu Q.F."/>
            <person name="Chang L."/>
            <person name="Qiu J."/>
            <person name="Zhao L."/>
            <person name="Xie H.B."/>
            <person name="Fu W.Y."/>
            <person name="Jin J."/>
            <person name="Li X.W."/>
            <person name="Jiao Y."/>
            <person name="Zhou C.C."/>
            <person name="Tu T."/>
            <person name="Chai C.Y."/>
            <person name="Gao J.L."/>
            <person name="Fan L.J."/>
            <person name="van de Weg E."/>
            <person name="Wang J.Y."/>
            <person name="Gao Z.S."/>
        </authorList>
    </citation>
    <scope>NUCLEOTIDE SEQUENCE [LARGE SCALE GENOMIC DNA]</scope>
    <source>
        <tissue evidence="4">Leaves</tissue>
    </source>
</reference>
<evidence type="ECO:0000313" key="3">
    <source>
        <dbReference type="EMBL" id="KAB1199313.1"/>
    </source>
</evidence>
<feature type="repeat" description="PPR" evidence="2">
    <location>
        <begin position="216"/>
        <end position="250"/>
    </location>
</feature>
<dbReference type="Pfam" id="PF01535">
    <property type="entry name" value="PPR"/>
    <property type="match status" value="2"/>
</dbReference>
<dbReference type="Proteomes" id="UP000516437">
    <property type="component" value="Unassembled WGS sequence"/>
</dbReference>
<dbReference type="InterPro" id="IPR046848">
    <property type="entry name" value="E_motif"/>
</dbReference>
<proteinExistence type="predicted"/>
<dbReference type="InterPro" id="IPR046960">
    <property type="entry name" value="PPR_At4g14850-like_plant"/>
</dbReference>
<dbReference type="AlphaFoldDB" id="A0A6A1UGM1"/>
<evidence type="ECO:0000256" key="2">
    <source>
        <dbReference type="PROSITE-ProRule" id="PRU00708"/>
    </source>
</evidence>
<dbReference type="OrthoDB" id="1915063at2759"/>
<feature type="repeat" description="PPR" evidence="2">
    <location>
        <begin position="15"/>
        <end position="49"/>
    </location>
</feature>
<name>A0A6A1UGM1_9ROSI</name>
<dbReference type="FunFam" id="1.25.40.10:FF:000073">
    <property type="entry name" value="Pentatricopeptide repeat-containing protein chloroplastic"/>
    <property type="match status" value="1"/>
</dbReference>
<dbReference type="Pfam" id="PF13041">
    <property type="entry name" value="PPR_2"/>
    <property type="match status" value="4"/>
</dbReference>
<feature type="repeat" description="PPR" evidence="2">
    <location>
        <begin position="416"/>
        <end position="450"/>
    </location>
</feature>
<keyword evidence="5" id="KW-1185">Reference proteome</keyword>
<dbReference type="Gene3D" id="1.25.40.10">
    <property type="entry name" value="Tetratricopeptide repeat domain"/>
    <property type="match status" value="8"/>
</dbReference>
<feature type="repeat" description="PPR" evidence="2">
    <location>
        <begin position="318"/>
        <end position="352"/>
    </location>
</feature>
<keyword evidence="1" id="KW-0677">Repeat</keyword>
<feature type="repeat" description="PPR" evidence="2">
    <location>
        <begin position="618"/>
        <end position="652"/>
    </location>
</feature>
<gene>
    <name evidence="4" type="ORF">CJ030_MR0G025172</name>
    <name evidence="3" type="ORF">CJ030_MR0G025209</name>
</gene>
<dbReference type="Pfam" id="PF20431">
    <property type="entry name" value="E_motif"/>
    <property type="match status" value="1"/>
</dbReference>
<sequence>MVDALKLFHTMPQPNIISWNIIISGYNQSALFLDSSKIFSRMLSLGFEPDEITYGSVLSACTALRAPIFGKQVYSLAVKNGFFSNGYVRAGMIDLFAKSCSFEDAFRVFRDVSCENVVCWNAIISGAVKNEGNWVALDLFRHMCYESVLPNSFTLSSILTACTALEELNIGKGVQGRAIKCGAGDVFVGTATIDLYAKCGHIEEAVKEFLQMPVRNVVSWTTIISGFVQKEDSISALKFFKAMRAVGAEINNYTVTSVLAGCAKPAMIEEAIQIHTWILKSGFYLEAAVGAALINMYSKIGALELSELVFGDVGTVKNLGAWVAMISAFARNHNRGGAIEIFQRMLQEGLRPDNFCASSLLSIIGCLYLGRQIHCHILKTGLLWNVSVGSSLLTMYSKTGSLQESYKVFVQILEKDNVSWASMIAGFVEHGCADQAIQLFGEMLLEKIIPDQMTLTATLTACSALSTIRKGKEIHGYALRFGVGKDTLVGGALVTTYSKCGALELANRVFDMLPQKDQVACSSLVSGYAQAGYIDTAIMRFLDMLMADLAVDSFTVSSVLGTIALLNRSDIGTQMHGWITKMGFDLDVSVGSSLVTMYSKCGSIEDCRKAFDQIEKPDLIGWTAMIVSYAQHGKGAEALSFYDHMRKEGIKPDSVTFVGVLSACSHNGLVEEAYIYLKSMANDYGIEPGYRHYACMVDLLGRSGRLNEALSFINNIPIKPDALMWGTLLAACKLHGDIELGKLAAKRVMELEPCDAGAYVSFSNICADVGQWEDVLKIRSLMKGSGVKKEPAWSFV</sequence>
<dbReference type="NCBIfam" id="TIGR00756">
    <property type="entry name" value="PPR"/>
    <property type="match status" value="4"/>
</dbReference>
<dbReference type="Pfam" id="PF13812">
    <property type="entry name" value="PPR_3"/>
    <property type="match status" value="1"/>
</dbReference>
<accession>A0A6A1UGM1</accession>
<dbReference type="FunFam" id="1.25.40.10:FF:001093">
    <property type="entry name" value="Pentatricopeptide repeat-containing protein At2g34400"/>
    <property type="match status" value="1"/>
</dbReference>
<dbReference type="InterPro" id="IPR002885">
    <property type="entry name" value="PPR_rpt"/>
</dbReference>
<dbReference type="EMBL" id="RXIC02000481">
    <property type="protein sequence ID" value="KAB1199313.1"/>
    <property type="molecule type" value="Genomic_DNA"/>
</dbReference>
<dbReference type="EMBL" id="RXIC02000479">
    <property type="protein sequence ID" value="KAB1199353.1"/>
    <property type="molecule type" value="Genomic_DNA"/>
</dbReference>
<dbReference type="PROSITE" id="PS51375">
    <property type="entry name" value="PPR"/>
    <property type="match status" value="5"/>
</dbReference>
<dbReference type="PANTHER" id="PTHR47926">
    <property type="entry name" value="PENTATRICOPEPTIDE REPEAT-CONTAINING PROTEIN"/>
    <property type="match status" value="1"/>
</dbReference>
<comment type="caution">
    <text evidence="4">The sequence shown here is derived from an EMBL/GenBank/DDBJ whole genome shotgun (WGS) entry which is preliminary data.</text>
</comment>